<evidence type="ECO:0000313" key="2">
    <source>
        <dbReference type="EMBL" id="KKY36690.1"/>
    </source>
</evidence>
<accession>A0A0G2IAC2</accession>
<feature type="signal peptide" evidence="1">
    <location>
        <begin position="1"/>
        <end position="19"/>
    </location>
</feature>
<evidence type="ECO:0000313" key="3">
    <source>
        <dbReference type="Proteomes" id="UP000034680"/>
    </source>
</evidence>
<name>A0A0G2IAC2_9PEZI</name>
<proteinExistence type="predicted"/>
<keyword evidence="3" id="KW-1185">Reference proteome</keyword>
<sequence>MATLTFLVLFSIFLVQVAGEAFPTIILQQHDGVYPNVTNSTGTVSVAYPSGTSVISVNVPREVDQMVADQVKRYDDAGKPLDSDEILPGYSKEKRRHNVCQLICTPSSLNDICEGSLVFEGCNGDCTVSTASLFVPPGGNVLGPLRGSNIETQPDVILDEDRATCLSHCSCTGGYDERLVDGGSNEDDPFQGLD</sequence>
<dbReference type="OrthoDB" id="5225381at2759"/>
<dbReference type="AlphaFoldDB" id="A0A0G2IAC2"/>
<dbReference type="EMBL" id="LCUC01000112">
    <property type="protein sequence ID" value="KKY36690.1"/>
    <property type="molecule type" value="Genomic_DNA"/>
</dbReference>
<comment type="caution">
    <text evidence="2">The sequence shown here is derived from an EMBL/GenBank/DDBJ whole genome shotgun (WGS) entry which is preliminary data.</text>
</comment>
<reference evidence="2 3" key="1">
    <citation type="submission" date="2015-05" db="EMBL/GenBank/DDBJ databases">
        <title>Distinctive expansion of gene families associated with plant cell wall degradation and secondary metabolism in the genomes of grapevine trunk pathogens.</title>
        <authorList>
            <person name="Lawrence D.P."/>
            <person name="Travadon R."/>
            <person name="Rolshausen P.E."/>
            <person name="Baumgartner K."/>
        </authorList>
    </citation>
    <scope>NUCLEOTIDE SEQUENCE [LARGE SCALE GENOMIC DNA]</scope>
    <source>
        <strain evidence="2">DA912</strain>
    </source>
</reference>
<feature type="chain" id="PRO_5002545608" evidence="1">
    <location>
        <begin position="20"/>
        <end position="194"/>
    </location>
</feature>
<gene>
    <name evidence="2" type="ORF">UCDDA912_g03362</name>
</gene>
<organism evidence="2 3">
    <name type="scientific">Diaporthe ampelina</name>
    <dbReference type="NCBI Taxonomy" id="1214573"/>
    <lineage>
        <taxon>Eukaryota</taxon>
        <taxon>Fungi</taxon>
        <taxon>Dikarya</taxon>
        <taxon>Ascomycota</taxon>
        <taxon>Pezizomycotina</taxon>
        <taxon>Sordariomycetes</taxon>
        <taxon>Sordariomycetidae</taxon>
        <taxon>Diaporthales</taxon>
        <taxon>Diaporthaceae</taxon>
        <taxon>Diaporthe</taxon>
    </lineage>
</organism>
<keyword evidence="1" id="KW-0732">Signal</keyword>
<reference evidence="2 3" key="2">
    <citation type="submission" date="2015-05" db="EMBL/GenBank/DDBJ databases">
        <authorList>
            <person name="Morales-Cruz A."/>
            <person name="Amrine K.C."/>
            <person name="Cantu D."/>
        </authorList>
    </citation>
    <scope>NUCLEOTIDE SEQUENCE [LARGE SCALE GENOMIC DNA]</scope>
    <source>
        <strain evidence="2">DA912</strain>
    </source>
</reference>
<dbReference type="Proteomes" id="UP000034680">
    <property type="component" value="Unassembled WGS sequence"/>
</dbReference>
<evidence type="ECO:0000256" key="1">
    <source>
        <dbReference type="SAM" id="SignalP"/>
    </source>
</evidence>
<protein>
    <submittedName>
        <fullName evidence="2">Uncharacterized protein</fullName>
    </submittedName>
</protein>